<sequence>MTQNDDRKGSQLAGNTDTDGKHEPTNVELQFMGHVDPNEELEELDAKVKAESREADSYKERGMDKQDVASAQSMDGSDPPSTNMGDADEEMTP</sequence>
<organism evidence="2 3">
    <name type="scientific">Deinococcus arenicola</name>
    <dbReference type="NCBI Taxonomy" id="2994950"/>
    <lineage>
        <taxon>Bacteria</taxon>
        <taxon>Thermotogati</taxon>
        <taxon>Deinococcota</taxon>
        <taxon>Deinococci</taxon>
        <taxon>Deinococcales</taxon>
        <taxon>Deinococcaceae</taxon>
        <taxon>Deinococcus</taxon>
    </lineage>
</organism>
<feature type="compositionally biased region" description="Polar residues" evidence="1">
    <location>
        <begin position="69"/>
        <end position="84"/>
    </location>
</feature>
<evidence type="ECO:0000256" key="1">
    <source>
        <dbReference type="SAM" id="MobiDB-lite"/>
    </source>
</evidence>
<evidence type="ECO:0000313" key="3">
    <source>
        <dbReference type="Proteomes" id="UP001276150"/>
    </source>
</evidence>
<reference evidence="2 3" key="1">
    <citation type="submission" date="2022-11" db="EMBL/GenBank/DDBJ databases">
        <title>Deinococcus ZS9-10, Low Temperature and Draught-tolerating, UV-resistant Bacteria from Continental Antarctica.</title>
        <authorList>
            <person name="Cheng L."/>
        </authorList>
    </citation>
    <scope>NUCLEOTIDE SEQUENCE [LARGE SCALE GENOMIC DNA]</scope>
    <source>
        <strain evidence="2 3">ZS9-10</strain>
    </source>
</reference>
<feature type="region of interest" description="Disordered" evidence="1">
    <location>
        <begin position="1"/>
        <end position="93"/>
    </location>
</feature>
<dbReference type="Proteomes" id="UP001276150">
    <property type="component" value="Unassembled WGS sequence"/>
</dbReference>
<evidence type="ECO:0000313" key="2">
    <source>
        <dbReference type="EMBL" id="MDV6375710.1"/>
    </source>
</evidence>
<protein>
    <submittedName>
        <fullName evidence="2">M-like protein</fullName>
    </submittedName>
</protein>
<comment type="caution">
    <text evidence="2">The sequence shown here is derived from an EMBL/GenBank/DDBJ whole genome shotgun (WGS) entry which is preliminary data.</text>
</comment>
<name>A0ABU4DV01_9DEIO</name>
<keyword evidence="3" id="KW-1185">Reference proteome</keyword>
<feature type="compositionally biased region" description="Basic and acidic residues" evidence="1">
    <location>
        <begin position="44"/>
        <end position="67"/>
    </location>
</feature>
<dbReference type="RefSeq" id="WP_317641058.1">
    <property type="nucleotide sequence ID" value="NZ_JAPMIV010000033.1"/>
</dbReference>
<proteinExistence type="predicted"/>
<gene>
    <name evidence="2" type="ORF">ORD21_14010</name>
</gene>
<accession>A0ABU4DV01</accession>
<dbReference type="EMBL" id="JAPMIV010000033">
    <property type="protein sequence ID" value="MDV6375710.1"/>
    <property type="molecule type" value="Genomic_DNA"/>
</dbReference>